<comment type="caution">
    <text evidence="4">The sequence shown here is derived from an EMBL/GenBank/DDBJ whole genome shotgun (WGS) entry which is preliminary data.</text>
</comment>
<dbReference type="SUPFAM" id="SSF53850">
    <property type="entry name" value="Periplasmic binding protein-like II"/>
    <property type="match status" value="1"/>
</dbReference>
<dbReference type="PANTHER" id="PTHR30024:SF47">
    <property type="entry name" value="TAURINE-BINDING PERIPLASMIC PROTEIN"/>
    <property type="match status" value="1"/>
</dbReference>
<evidence type="ECO:0000313" key="4">
    <source>
        <dbReference type="EMBL" id="MPN64096.1"/>
    </source>
</evidence>
<organism evidence="4">
    <name type="scientific">bioreactor metagenome</name>
    <dbReference type="NCBI Taxonomy" id="1076179"/>
    <lineage>
        <taxon>unclassified sequences</taxon>
        <taxon>metagenomes</taxon>
        <taxon>ecological metagenomes</taxon>
    </lineage>
</organism>
<dbReference type="Gene3D" id="3.40.190.10">
    <property type="entry name" value="Periplasmic binding protein-like II"/>
    <property type="match status" value="1"/>
</dbReference>
<accession>A0A645JL02</accession>
<sequence>MMAGAFTGGQGDYVTLFEPTASAVVREGKGYIMASIGELSGEIPYTCYYANKSYIEKNPDVIQRFTNAIYKGQLWVKNHSAAEVAKAISGFFPDTDLALLETVCQRHADIDAFMSDPLLLPDALDRLQTVMEQAGELNGRVDYDKLVNTTFAKKAMETIK</sequence>
<dbReference type="EMBL" id="VSSQ01144510">
    <property type="protein sequence ID" value="MPN64096.1"/>
    <property type="molecule type" value="Genomic_DNA"/>
</dbReference>
<comment type="subcellular location">
    <subcellularLocation>
        <location evidence="1">Periplasm</location>
    </subcellularLocation>
</comment>
<dbReference type="GO" id="GO:0042597">
    <property type="term" value="C:periplasmic space"/>
    <property type="evidence" value="ECO:0007669"/>
    <property type="project" value="UniProtKB-SubCell"/>
</dbReference>
<keyword evidence="3" id="KW-0732">Signal</keyword>
<protein>
    <recommendedName>
        <fullName evidence="5">SsuA/THI5-like domain-containing protein</fullName>
    </recommendedName>
</protein>
<comment type="similarity">
    <text evidence="2">Belongs to the bacterial solute-binding protein SsuA/TauA family.</text>
</comment>
<gene>
    <name evidence="4" type="ORF">SDC9_211867</name>
</gene>
<dbReference type="PANTHER" id="PTHR30024">
    <property type="entry name" value="ALIPHATIC SULFONATES-BINDING PROTEIN-RELATED"/>
    <property type="match status" value="1"/>
</dbReference>
<dbReference type="Pfam" id="PF13379">
    <property type="entry name" value="NMT1_2"/>
    <property type="match status" value="1"/>
</dbReference>
<name>A0A645JL02_9ZZZZ</name>
<reference evidence="4" key="1">
    <citation type="submission" date="2019-08" db="EMBL/GenBank/DDBJ databases">
        <authorList>
            <person name="Kucharzyk K."/>
            <person name="Murdoch R.W."/>
            <person name="Higgins S."/>
            <person name="Loffler F."/>
        </authorList>
    </citation>
    <scope>NUCLEOTIDE SEQUENCE</scope>
</reference>
<evidence type="ECO:0000256" key="2">
    <source>
        <dbReference type="ARBA" id="ARBA00010742"/>
    </source>
</evidence>
<dbReference type="AlphaFoldDB" id="A0A645JL02"/>
<proteinExistence type="inferred from homology"/>
<evidence type="ECO:0000256" key="3">
    <source>
        <dbReference type="ARBA" id="ARBA00022729"/>
    </source>
</evidence>
<evidence type="ECO:0000256" key="1">
    <source>
        <dbReference type="ARBA" id="ARBA00004418"/>
    </source>
</evidence>
<evidence type="ECO:0008006" key="5">
    <source>
        <dbReference type="Google" id="ProtNLM"/>
    </source>
</evidence>